<comment type="caution">
    <text evidence="1">The sequence shown here is derived from an EMBL/GenBank/DDBJ whole genome shotgun (WGS) entry which is preliminary data.</text>
</comment>
<reference evidence="2" key="1">
    <citation type="journal article" date="2019" name="Int. J. Syst. Evol. Microbiol.">
        <title>The Global Catalogue of Microorganisms (GCM) 10K type strain sequencing project: providing services to taxonomists for standard genome sequencing and annotation.</title>
        <authorList>
            <consortium name="The Broad Institute Genomics Platform"/>
            <consortium name="The Broad Institute Genome Sequencing Center for Infectious Disease"/>
            <person name="Wu L."/>
            <person name="Ma J."/>
        </authorList>
    </citation>
    <scope>NUCLEOTIDE SEQUENCE [LARGE SCALE GENOMIC DNA]</scope>
    <source>
        <strain evidence="2">CGMCC 4.7397</strain>
    </source>
</reference>
<dbReference type="InterPro" id="IPR023393">
    <property type="entry name" value="START-like_dom_sf"/>
</dbReference>
<proteinExistence type="predicted"/>
<organism evidence="1 2">
    <name type="scientific">Pseudonocardia lutea</name>
    <dbReference type="NCBI Taxonomy" id="2172015"/>
    <lineage>
        <taxon>Bacteria</taxon>
        <taxon>Bacillati</taxon>
        <taxon>Actinomycetota</taxon>
        <taxon>Actinomycetes</taxon>
        <taxon>Pseudonocardiales</taxon>
        <taxon>Pseudonocardiaceae</taxon>
        <taxon>Pseudonocardia</taxon>
    </lineage>
</organism>
<gene>
    <name evidence="1" type="ORF">ACFQH9_26350</name>
</gene>
<accession>A0ABW1IDQ0</accession>
<name>A0ABW1IDQ0_9PSEU</name>
<protein>
    <submittedName>
        <fullName evidence="1">SRPBCC family protein</fullName>
    </submittedName>
</protein>
<dbReference type="Pfam" id="PF10604">
    <property type="entry name" value="Polyketide_cyc2"/>
    <property type="match status" value="1"/>
</dbReference>
<dbReference type="EMBL" id="JBHSQK010000084">
    <property type="protein sequence ID" value="MFC5951788.1"/>
    <property type="molecule type" value="Genomic_DNA"/>
</dbReference>
<dbReference type="InterPro" id="IPR019587">
    <property type="entry name" value="Polyketide_cyclase/dehydratase"/>
</dbReference>
<evidence type="ECO:0000313" key="1">
    <source>
        <dbReference type="EMBL" id="MFC5951788.1"/>
    </source>
</evidence>
<dbReference type="SUPFAM" id="SSF55961">
    <property type="entry name" value="Bet v1-like"/>
    <property type="match status" value="1"/>
</dbReference>
<keyword evidence="2" id="KW-1185">Reference proteome</keyword>
<dbReference type="Proteomes" id="UP001596119">
    <property type="component" value="Unassembled WGS sequence"/>
</dbReference>
<sequence length="166" mass="18052">MGDAKQMEVSRVVHAPAERVFAVLADPRRHGAIDGSGTLRSTESGPVTAAGQVFTMHMHHDDLGDYRSLNTVTEFEPGVVVGWAPRLDTDFECELVGKLAGIRTGGHTYTYRLRDADGGTEVTETYDWSGVTDPRFEAFCPFVTREQLAAGLEKLARTVEAAPVVT</sequence>
<dbReference type="Gene3D" id="3.30.530.20">
    <property type="match status" value="1"/>
</dbReference>
<dbReference type="RefSeq" id="WP_379570077.1">
    <property type="nucleotide sequence ID" value="NZ_JBHSQK010000084.1"/>
</dbReference>
<evidence type="ECO:0000313" key="2">
    <source>
        <dbReference type="Proteomes" id="UP001596119"/>
    </source>
</evidence>